<dbReference type="InterPro" id="IPR023473">
    <property type="entry name" value="AMMECR1"/>
</dbReference>
<organism evidence="2 3">
    <name type="scientific">Desulfobulbus oligotrophicus</name>
    <dbReference type="NCBI Taxonomy" id="1909699"/>
    <lineage>
        <taxon>Bacteria</taxon>
        <taxon>Pseudomonadati</taxon>
        <taxon>Thermodesulfobacteriota</taxon>
        <taxon>Desulfobulbia</taxon>
        <taxon>Desulfobulbales</taxon>
        <taxon>Desulfobulbaceae</taxon>
        <taxon>Desulfobulbus</taxon>
    </lineage>
</organism>
<dbReference type="InterPro" id="IPR036071">
    <property type="entry name" value="AMMECR1_dom_sf"/>
</dbReference>
<keyword evidence="3" id="KW-1185">Reference proteome</keyword>
<proteinExistence type="predicted"/>
<dbReference type="KEGG" id="dog:HP555_05955"/>
<dbReference type="InterPro" id="IPR002733">
    <property type="entry name" value="AMMECR1_domain"/>
</dbReference>
<evidence type="ECO:0000259" key="1">
    <source>
        <dbReference type="PROSITE" id="PS51112"/>
    </source>
</evidence>
<dbReference type="Gene3D" id="3.30.1490.150">
    <property type="entry name" value="Hypothetical protein ph0010, domain 2"/>
    <property type="match status" value="1"/>
</dbReference>
<dbReference type="Proteomes" id="UP000596092">
    <property type="component" value="Chromosome"/>
</dbReference>
<evidence type="ECO:0000313" key="2">
    <source>
        <dbReference type="EMBL" id="QQG65441.1"/>
    </source>
</evidence>
<feature type="domain" description="AMMECR1" evidence="1">
    <location>
        <begin position="5"/>
        <end position="187"/>
    </location>
</feature>
<reference evidence="2 3" key="1">
    <citation type="submission" date="2020-05" db="EMBL/GenBank/DDBJ databases">
        <title>Complete genome of Desulfobulbus oligotrophicus.</title>
        <authorList>
            <person name="Podar M."/>
        </authorList>
    </citation>
    <scope>NUCLEOTIDE SEQUENCE [LARGE SCALE GENOMIC DNA]</scope>
    <source>
        <strain evidence="2 3">Prop6</strain>
    </source>
</reference>
<name>A0A7T5VCV1_9BACT</name>
<dbReference type="NCBIfam" id="TIGR00296">
    <property type="entry name" value="TIGR00296 family protein"/>
    <property type="match status" value="1"/>
</dbReference>
<dbReference type="Pfam" id="PF01871">
    <property type="entry name" value="AMMECR1"/>
    <property type="match status" value="1"/>
</dbReference>
<dbReference type="InterPro" id="IPR027623">
    <property type="entry name" value="AmmeMemoSam_A"/>
</dbReference>
<dbReference type="EMBL" id="CP054140">
    <property type="protein sequence ID" value="QQG65441.1"/>
    <property type="molecule type" value="Genomic_DNA"/>
</dbReference>
<dbReference type="Gene3D" id="3.30.700.20">
    <property type="entry name" value="Hypothetical protein ph0010, domain 1"/>
    <property type="match status" value="1"/>
</dbReference>
<dbReference type="PANTHER" id="PTHR13016:SF0">
    <property type="entry name" value="AMME SYNDROME CANDIDATE GENE 1 PROTEIN"/>
    <property type="match status" value="1"/>
</dbReference>
<sequence length="187" mass="20575">MLTQQQGQLLIRLARQQIETHLGVSPSSPASQKELTDPALQEKRGIFVTLHKQGALRGCIGSLTAVESIVQGVQRQALNAAFHDQRFAPLTVDELPDLHIEVSVLTTPEPLVYRDVNELLEQLRPDIDGVILNGSGGTGATFLPQVWRQLPDAATFLDHLCRKAGLADTTWRSEQLTISTYQVQSFA</sequence>
<dbReference type="InterPro" id="IPR027485">
    <property type="entry name" value="AMMECR1_N"/>
</dbReference>
<dbReference type="AlphaFoldDB" id="A0A7T5VCV1"/>
<dbReference type="PANTHER" id="PTHR13016">
    <property type="entry name" value="AMMECR1 HOMOLOG"/>
    <property type="match status" value="1"/>
</dbReference>
<dbReference type="RefSeq" id="WP_199264262.1">
    <property type="nucleotide sequence ID" value="NZ_CP054140.1"/>
</dbReference>
<protein>
    <submittedName>
        <fullName evidence="2">AmmeMemoRadiSam system protein A</fullName>
    </submittedName>
</protein>
<dbReference type="PROSITE" id="PS51112">
    <property type="entry name" value="AMMECR1"/>
    <property type="match status" value="1"/>
</dbReference>
<gene>
    <name evidence="2" type="primary">amrA</name>
    <name evidence="2" type="ORF">HP555_05955</name>
</gene>
<accession>A0A7T5VCV1</accession>
<dbReference type="NCBIfam" id="TIGR04335">
    <property type="entry name" value="AmmeMemoSam_A"/>
    <property type="match status" value="1"/>
</dbReference>
<dbReference type="SUPFAM" id="SSF143447">
    <property type="entry name" value="AMMECR1-like"/>
    <property type="match status" value="1"/>
</dbReference>
<evidence type="ECO:0000313" key="3">
    <source>
        <dbReference type="Proteomes" id="UP000596092"/>
    </source>
</evidence>